<dbReference type="Proteomes" id="UP000622448">
    <property type="component" value="Unassembled WGS sequence"/>
</dbReference>
<dbReference type="PROSITE" id="PS51318">
    <property type="entry name" value="TAT"/>
    <property type="match status" value="1"/>
</dbReference>
<dbReference type="Gene3D" id="3.90.700.10">
    <property type="entry name" value="Succinate dehydrogenase/fumarate reductase flavoprotein, catalytic domain"/>
    <property type="match status" value="1"/>
</dbReference>
<dbReference type="Gene3D" id="3.50.50.60">
    <property type="entry name" value="FAD/NAD(P)-binding domain"/>
    <property type="match status" value="1"/>
</dbReference>
<gene>
    <name evidence="7" type="ORF">H8S61_12010</name>
</gene>
<dbReference type="InterPro" id="IPR027477">
    <property type="entry name" value="Succ_DH/fumarate_Rdtase_cat_sf"/>
</dbReference>
<dbReference type="SUPFAM" id="SSF51905">
    <property type="entry name" value="FAD/NAD(P)-binding domain"/>
    <property type="match status" value="1"/>
</dbReference>
<dbReference type="SUPFAM" id="SSF56425">
    <property type="entry name" value="Succinate dehydrogenase/fumarate reductase flavoprotein, catalytic domain"/>
    <property type="match status" value="1"/>
</dbReference>
<keyword evidence="4" id="KW-0560">Oxidoreductase</keyword>
<name>A0ABR7BTH5_9ACTN</name>
<protein>
    <submittedName>
        <fullName evidence="7">FAD-binding protein</fullName>
    </submittedName>
</protein>
<reference evidence="7 8" key="1">
    <citation type="submission" date="2020-08" db="EMBL/GenBank/DDBJ databases">
        <title>Genome public.</title>
        <authorList>
            <person name="Liu C."/>
            <person name="Sun Q."/>
        </authorList>
    </citation>
    <scope>NUCLEOTIDE SEQUENCE [LARGE SCALE GENOMIC DNA]</scope>
    <source>
        <strain evidence="7 8">NSJ-70</strain>
    </source>
</reference>
<dbReference type="EMBL" id="JACOOA010000005">
    <property type="protein sequence ID" value="MBC5584907.1"/>
    <property type="molecule type" value="Genomic_DNA"/>
</dbReference>
<evidence type="ECO:0000256" key="4">
    <source>
        <dbReference type="ARBA" id="ARBA00023002"/>
    </source>
</evidence>
<dbReference type="InterPro" id="IPR036188">
    <property type="entry name" value="FAD/NAD-bd_sf"/>
</dbReference>
<feature type="chain" id="PRO_5045085528" evidence="5">
    <location>
        <begin position="26"/>
        <end position="593"/>
    </location>
</feature>
<dbReference type="PANTHER" id="PTHR43400:SF10">
    <property type="entry name" value="3-OXOSTEROID 1-DEHYDROGENASE"/>
    <property type="match status" value="1"/>
</dbReference>
<keyword evidence="2" id="KW-0285">Flavoprotein</keyword>
<evidence type="ECO:0000259" key="6">
    <source>
        <dbReference type="Pfam" id="PF00890"/>
    </source>
</evidence>
<evidence type="ECO:0000256" key="5">
    <source>
        <dbReference type="SAM" id="SignalP"/>
    </source>
</evidence>
<evidence type="ECO:0000313" key="7">
    <source>
        <dbReference type="EMBL" id="MBC5584907.1"/>
    </source>
</evidence>
<organism evidence="7 8">
    <name type="scientific">Eggerthella hominis</name>
    <dbReference type="NCBI Taxonomy" id="2763043"/>
    <lineage>
        <taxon>Bacteria</taxon>
        <taxon>Bacillati</taxon>
        <taxon>Actinomycetota</taxon>
        <taxon>Coriobacteriia</taxon>
        <taxon>Eggerthellales</taxon>
        <taxon>Eggerthellaceae</taxon>
        <taxon>Eggerthella</taxon>
    </lineage>
</organism>
<dbReference type="RefSeq" id="WP_186939139.1">
    <property type="nucleotide sequence ID" value="NZ_JACOOA010000005.1"/>
</dbReference>
<dbReference type="PANTHER" id="PTHR43400">
    <property type="entry name" value="FUMARATE REDUCTASE"/>
    <property type="match status" value="1"/>
</dbReference>
<evidence type="ECO:0000256" key="3">
    <source>
        <dbReference type="ARBA" id="ARBA00022827"/>
    </source>
</evidence>
<keyword evidence="3" id="KW-0274">FAD</keyword>
<comment type="caution">
    <text evidence="7">The sequence shown here is derived from an EMBL/GenBank/DDBJ whole genome shotgun (WGS) entry which is preliminary data.</text>
</comment>
<evidence type="ECO:0000256" key="2">
    <source>
        <dbReference type="ARBA" id="ARBA00022630"/>
    </source>
</evidence>
<keyword evidence="8" id="KW-1185">Reference proteome</keyword>
<dbReference type="InterPro" id="IPR003953">
    <property type="entry name" value="FAD-dep_OxRdtase_2_FAD-bd"/>
</dbReference>
<proteinExistence type="predicted"/>
<evidence type="ECO:0000256" key="1">
    <source>
        <dbReference type="ARBA" id="ARBA00001974"/>
    </source>
</evidence>
<dbReference type="PRINTS" id="PR00411">
    <property type="entry name" value="PNDRDTASEI"/>
</dbReference>
<dbReference type="InterPro" id="IPR006311">
    <property type="entry name" value="TAT_signal"/>
</dbReference>
<dbReference type="PROSITE" id="PS51257">
    <property type="entry name" value="PROKAR_LIPOPROTEIN"/>
    <property type="match status" value="1"/>
</dbReference>
<sequence>MKTNTNPTGMSRRAFLGLGATAAVAAGAGLAGCAPQGKDADAAGAGGGASTSAAAMPNPTEYTPAFLAKPEAPAEVAEEKDCDVLVIGLGLAGVAAARAAAEAGAKVIGIEKQPDIGVVSMAGAFGVVDSQIQLGAGITWAPKGDIVNQLMKDMCYRPNPDFLNYWYDHSGEAFDWFVEGADYELIPKTADNKQTDKPNFLRPIFWPPLEGYDYKTEYYPFFHGTINLNPNMQWGCENCRDKAKAAGAELIFSTFAEQLITADDGSVVGAYVHDKDGKQYTKINAKAVCLCTGDIGGNPEMRHYYAPQADEFASYYGSLDANGEVANTGDGHRMGVWAGGHMELGPFAPMTHHMGGALGVDAFLQLNMEGKRFMNEDIPGQNIADQLSRQPASKDPDLALKGTKSWQIFDANWKDELLAQGTGHGFVNYYIPEDEKDRYATVLEGFALGYTTDEMVEGAVTLKADTIEELAEGMGLPVENVKASIERYNELAAKGVDEDYGKLGTRMFPVDTPPFYACRFDSAGMLVLMGGLECDTDLHPLDDAGEPIKGLYVAGNTQGGRYLVEYPVTVGGHSLACALTFGKLAGENAAAGV</sequence>
<feature type="signal peptide" evidence="5">
    <location>
        <begin position="1"/>
        <end position="25"/>
    </location>
</feature>
<evidence type="ECO:0000313" key="8">
    <source>
        <dbReference type="Proteomes" id="UP000622448"/>
    </source>
</evidence>
<accession>A0ABR7BTH5</accession>
<dbReference type="Pfam" id="PF00890">
    <property type="entry name" value="FAD_binding_2"/>
    <property type="match status" value="1"/>
</dbReference>
<comment type="cofactor">
    <cofactor evidence="1">
        <name>FAD</name>
        <dbReference type="ChEBI" id="CHEBI:57692"/>
    </cofactor>
</comment>
<keyword evidence="5" id="KW-0732">Signal</keyword>
<feature type="domain" description="FAD-dependent oxidoreductase 2 FAD-binding" evidence="6">
    <location>
        <begin position="83"/>
        <end position="560"/>
    </location>
</feature>
<dbReference type="InterPro" id="IPR050315">
    <property type="entry name" value="FAD-oxidoreductase_2"/>
</dbReference>